<evidence type="ECO:0000256" key="2">
    <source>
        <dbReference type="SAM" id="MobiDB-lite"/>
    </source>
</evidence>
<evidence type="ECO:0000313" key="4">
    <source>
        <dbReference type="EMBL" id="OUC97178.1"/>
    </source>
</evidence>
<dbReference type="Gene3D" id="2.60.40.1220">
    <property type="match status" value="3"/>
</dbReference>
<evidence type="ECO:0000313" key="5">
    <source>
        <dbReference type="Proteomes" id="UP000194761"/>
    </source>
</evidence>
<gene>
    <name evidence="4" type="ORF">CA984_12285</name>
</gene>
<protein>
    <recommendedName>
        <fullName evidence="3">SbsA Ig-like domain-containing protein</fullName>
    </recommendedName>
</protein>
<reference evidence="4 5" key="1">
    <citation type="submission" date="2017-05" db="EMBL/GenBank/DDBJ databases">
        <title>Biotechnological potential of actinobacteria isolated from South African environments.</title>
        <authorList>
            <person name="Le Roes-Hill M."/>
            <person name="Prins A."/>
            <person name="Durrell K.A."/>
        </authorList>
    </citation>
    <scope>NUCLEOTIDE SEQUENCE [LARGE SCALE GENOMIC DNA]</scope>
    <source>
        <strain evidence="4">M26</strain>
    </source>
</reference>
<feature type="domain" description="SbsA Ig-like" evidence="3">
    <location>
        <begin position="605"/>
        <end position="704"/>
    </location>
</feature>
<feature type="region of interest" description="Disordered" evidence="2">
    <location>
        <begin position="491"/>
        <end position="526"/>
    </location>
</feature>
<sequence>MPSRFTETMKVWANPDGKNLRAELHTRPVQLKNKASGAWEPVDTRIVTRDGTLQAARVKTPLTFGGRGTKHLVSAAEEEGKVALGVTRALPEPKISSNTITYPDAVAPGADLVVLALADGFVSQVVFRRKPDGPVTVRLPLTLPKGTSFGKGPQGLPQLKDAKGQAKAAPVVLTAMDAKVEASPEEGKSSPVTARVESSGKTSQLVFTPDATFLADPAVTYPVTIAAASEWFGGGTPDDAWVNKNSPSSNNAAAGWLRAGTTQTSADIARVYLRYDTEVPELEGATVVDADLYVWNYKSGGPNGQLCGNEIGSGIAASLITSVWTTTGLSWSNQPSSAGIMGGSGNKAGYNIDASGTWCASEAALVHRITGMARAWIEQGTDNHGLVLRAVTESPAINWRQYYSSEYGGASYPGFRHPPTLMVEYIPAEPETETVIFRHNGPPLAEPPSYEQALAWKVETYPEPVPVEPVSHQQLQALQTQVVNPFEMKADDLPAEPPLEGDPQTDTTPPQVAHTVPGTGETNTSTSSRVMVRFDERVTGAVFTLKDDQGNPVEGQGNLDTWGTLLEFAPLNRLAAGMTYQAEVSGAKDQAGNTQSPYQWSFTTDGTAPAVVETAPAKDATGVAPSTKVSVTFNEPVSDAEIVMTDAAGTPVPSAVTVEDEGKRWVLAPGSPLAAETTYAVRVSGAKDASGNTMQAPYTWSFTTGQLDTTAPTVINTVPATGATNVTLSSKVAVTFSEPVTNGQITVKGPTGNPVTGDTTASTVTTLLFTPAQTLSGTTVYAVEVNGATDTAGNVMTPHTWTFTTEEPPPPANAPTASALNIWPHKEGAATTLTPGLYATVTDPESRSSTLSVEVEHDPAATGQGSGLIWSGTSQSPSTSGTEASVTVPAGKLSDGWKLRWRARATAGGVNGAWSLWSTFSVELSKPSVSALNVWPHRNGAATTLTPGLYATVTDPESRSSTLSVEVEHDPAAT</sequence>
<feature type="region of interest" description="Disordered" evidence="2">
    <location>
        <begin position="860"/>
        <end position="887"/>
    </location>
</feature>
<dbReference type="Proteomes" id="UP000194761">
    <property type="component" value="Unassembled WGS sequence"/>
</dbReference>
<organism evidence="4 5">
    <name type="scientific">Streptosporangium minutum</name>
    <dbReference type="NCBI Taxonomy" id="569862"/>
    <lineage>
        <taxon>Bacteria</taxon>
        <taxon>Bacillati</taxon>
        <taxon>Actinomycetota</taxon>
        <taxon>Actinomycetes</taxon>
        <taxon>Streptosporangiales</taxon>
        <taxon>Streptosporangiaceae</taxon>
        <taxon>Streptosporangium</taxon>
    </lineage>
</organism>
<evidence type="ECO:0000256" key="1">
    <source>
        <dbReference type="ARBA" id="ARBA00022729"/>
    </source>
</evidence>
<feature type="non-terminal residue" evidence="4">
    <location>
        <position position="974"/>
    </location>
</feature>
<dbReference type="Pfam" id="PF13205">
    <property type="entry name" value="Big_5"/>
    <property type="match status" value="3"/>
</dbReference>
<proteinExistence type="predicted"/>
<feature type="compositionally biased region" description="Low complexity" evidence="2">
    <location>
        <begin position="871"/>
        <end position="882"/>
    </location>
</feature>
<dbReference type="NCBIfam" id="NF033679">
    <property type="entry name" value="DNRLRE_dom"/>
    <property type="match status" value="1"/>
</dbReference>
<feature type="domain" description="SbsA Ig-like" evidence="3">
    <location>
        <begin position="708"/>
        <end position="805"/>
    </location>
</feature>
<comment type="caution">
    <text evidence="4">The sequence shown here is derived from an EMBL/GenBank/DDBJ whole genome shotgun (WGS) entry which is preliminary data.</text>
</comment>
<keyword evidence="5" id="KW-1185">Reference proteome</keyword>
<accession>A0A243RQB0</accession>
<dbReference type="AlphaFoldDB" id="A0A243RQB0"/>
<name>A0A243RQB0_9ACTN</name>
<evidence type="ECO:0000259" key="3">
    <source>
        <dbReference type="Pfam" id="PF13205"/>
    </source>
</evidence>
<feature type="region of interest" description="Disordered" evidence="2">
    <location>
        <begin position="955"/>
        <end position="974"/>
    </location>
</feature>
<dbReference type="InterPro" id="IPR014755">
    <property type="entry name" value="Cu-Rt/internalin_Ig-like"/>
</dbReference>
<dbReference type="EMBL" id="NGFP01000043">
    <property type="protein sequence ID" value="OUC97178.1"/>
    <property type="molecule type" value="Genomic_DNA"/>
</dbReference>
<keyword evidence="1" id="KW-0732">Signal</keyword>
<feature type="domain" description="SbsA Ig-like" evidence="3">
    <location>
        <begin position="506"/>
        <end position="604"/>
    </location>
</feature>
<dbReference type="InterPro" id="IPR032812">
    <property type="entry name" value="SbsA_Ig"/>
</dbReference>